<gene>
    <name evidence="1" type="ORF">DFR71_5888</name>
</gene>
<sequence length="140" mass="15588">MPKRISDVSLHVYVTPEILDRIVASVRTVLDDHVHERDVYAWRFTMPVDASDPVHHDLESQWRGSFPGLEPGAERTYEIALSLVGEPADLTDADIADLERGLALAVYGAAPPHHTHGVPFTLCAHQRTDVVAPELDHELR</sequence>
<proteinExistence type="predicted"/>
<dbReference type="Proteomes" id="UP000294856">
    <property type="component" value="Unassembled WGS sequence"/>
</dbReference>
<evidence type="ECO:0000313" key="1">
    <source>
        <dbReference type="EMBL" id="TCJ93246.1"/>
    </source>
</evidence>
<organism evidence="1 2">
    <name type="scientific">Nocardia alba</name>
    <dbReference type="NCBI Taxonomy" id="225051"/>
    <lineage>
        <taxon>Bacteria</taxon>
        <taxon>Bacillati</taxon>
        <taxon>Actinomycetota</taxon>
        <taxon>Actinomycetes</taxon>
        <taxon>Mycobacteriales</taxon>
        <taxon>Nocardiaceae</taxon>
        <taxon>Nocardia</taxon>
    </lineage>
</organism>
<keyword evidence="2" id="KW-1185">Reference proteome</keyword>
<reference evidence="1 2" key="1">
    <citation type="submission" date="2019-03" db="EMBL/GenBank/DDBJ databases">
        <title>Genomic Encyclopedia of Type Strains, Phase IV (KMG-IV): sequencing the most valuable type-strain genomes for metagenomic binning, comparative biology and taxonomic classification.</title>
        <authorList>
            <person name="Goeker M."/>
        </authorList>
    </citation>
    <scope>NUCLEOTIDE SEQUENCE [LARGE SCALE GENOMIC DNA]</scope>
    <source>
        <strain evidence="1 2">DSM 44684</strain>
    </source>
</reference>
<name>A0A4R1FEQ1_9NOCA</name>
<comment type="caution">
    <text evidence="1">The sequence shown here is derived from an EMBL/GenBank/DDBJ whole genome shotgun (WGS) entry which is preliminary data.</text>
</comment>
<protein>
    <submittedName>
        <fullName evidence="1">Uncharacterized protein</fullName>
    </submittedName>
</protein>
<evidence type="ECO:0000313" key="2">
    <source>
        <dbReference type="Proteomes" id="UP000294856"/>
    </source>
</evidence>
<dbReference type="AlphaFoldDB" id="A0A4R1FEQ1"/>
<dbReference type="EMBL" id="SMFR01000006">
    <property type="protein sequence ID" value="TCJ93246.1"/>
    <property type="molecule type" value="Genomic_DNA"/>
</dbReference>
<accession>A0A4R1FEQ1</accession>